<name>A0AAE4JUV3_9CYAN</name>
<dbReference type="SUPFAM" id="SSF54637">
    <property type="entry name" value="Thioesterase/thiol ester dehydrase-isomerase"/>
    <property type="match status" value="1"/>
</dbReference>
<evidence type="ECO:0000313" key="4">
    <source>
        <dbReference type="Proteomes" id="UP001268256"/>
    </source>
</evidence>
<keyword evidence="1 3" id="KW-0378">Hydrolase</keyword>
<dbReference type="Gene3D" id="3.10.129.10">
    <property type="entry name" value="Hotdog Thioesterase"/>
    <property type="match status" value="1"/>
</dbReference>
<comment type="caution">
    <text evidence="3">The sequence shown here is derived from an EMBL/GenBank/DDBJ whole genome shotgun (WGS) entry which is preliminary data.</text>
</comment>
<evidence type="ECO:0000256" key="1">
    <source>
        <dbReference type="ARBA" id="ARBA00022801"/>
    </source>
</evidence>
<dbReference type="InterPro" id="IPR029069">
    <property type="entry name" value="HotDog_dom_sf"/>
</dbReference>
<dbReference type="InterPro" id="IPR050563">
    <property type="entry name" value="4-hydroxybenzoyl-CoA_TE"/>
</dbReference>
<sequence>MVPSTPWLNYPVRVQPHQTDYAGVAWHGSYLAWLEEARIDCLRQGGIEFADLVNLGFDLPVVRLEARYLQALKFGQTAFVRTRFVRQEKVRLCFDQWVVSPDLSLIYFQASVQLVPLQRPTGKILRILPQPLVAALHKLGQQSD</sequence>
<keyword evidence="4" id="KW-1185">Reference proteome</keyword>
<dbReference type="EMBL" id="JAVMIP010000002">
    <property type="protein sequence ID" value="MDS3859680.1"/>
    <property type="molecule type" value="Genomic_DNA"/>
</dbReference>
<dbReference type="InterPro" id="IPR006683">
    <property type="entry name" value="Thioestr_dom"/>
</dbReference>
<organism evidence="3 4">
    <name type="scientific">Pseudocalidococcus azoricus BACA0444</name>
    <dbReference type="NCBI Taxonomy" id="2918990"/>
    <lineage>
        <taxon>Bacteria</taxon>
        <taxon>Bacillati</taxon>
        <taxon>Cyanobacteriota</taxon>
        <taxon>Cyanophyceae</taxon>
        <taxon>Acaryochloridales</taxon>
        <taxon>Thermosynechococcaceae</taxon>
        <taxon>Pseudocalidococcus</taxon>
        <taxon>Pseudocalidococcus azoricus</taxon>
    </lineage>
</organism>
<dbReference type="Pfam" id="PF03061">
    <property type="entry name" value="4HBT"/>
    <property type="match status" value="1"/>
</dbReference>
<reference evidence="4" key="1">
    <citation type="submission" date="2023-07" db="EMBL/GenBank/DDBJ databases">
        <authorList>
            <person name="Luz R."/>
            <person name="Cordeiro R."/>
            <person name="Fonseca A."/>
            <person name="Goncalves V."/>
        </authorList>
    </citation>
    <scope>NUCLEOTIDE SEQUENCE [LARGE SCALE GENOMIC DNA]</scope>
    <source>
        <strain evidence="4">BACA0444</strain>
    </source>
</reference>
<dbReference type="AlphaFoldDB" id="A0AAE4JUV3"/>
<gene>
    <name evidence="3" type="ORF">RIF25_02550</name>
</gene>
<evidence type="ECO:0000313" key="3">
    <source>
        <dbReference type="EMBL" id="MDS3859680.1"/>
    </source>
</evidence>
<dbReference type="PANTHER" id="PTHR31793:SF37">
    <property type="entry name" value="ACYL-COA THIOESTER HYDROLASE YBGC"/>
    <property type="match status" value="1"/>
</dbReference>
<protein>
    <submittedName>
        <fullName evidence="3">Thioesterase family protein</fullName>
        <ecNumber evidence="3">3.1.2.-</ecNumber>
    </submittedName>
</protein>
<dbReference type="Proteomes" id="UP001268256">
    <property type="component" value="Unassembled WGS sequence"/>
</dbReference>
<dbReference type="PANTHER" id="PTHR31793">
    <property type="entry name" value="4-HYDROXYBENZOYL-COA THIOESTERASE FAMILY MEMBER"/>
    <property type="match status" value="1"/>
</dbReference>
<dbReference type="GO" id="GO:0047617">
    <property type="term" value="F:fatty acyl-CoA hydrolase activity"/>
    <property type="evidence" value="ECO:0007669"/>
    <property type="project" value="TreeGrafter"/>
</dbReference>
<evidence type="ECO:0000259" key="2">
    <source>
        <dbReference type="Pfam" id="PF03061"/>
    </source>
</evidence>
<proteinExistence type="predicted"/>
<dbReference type="CDD" id="cd00586">
    <property type="entry name" value="4HBT"/>
    <property type="match status" value="1"/>
</dbReference>
<feature type="domain" description="Thioesterase" evidence="2">
    <location>
        <begin position="23"/>
        <end position="102"/>
    </location>
</feature>
<dbReference type="EC" id="3.1.2.-" evidence="3"/>
<accession>A0AAE4JUV3</accession>
<dbReference type="RefSeq" id="WP_322876989.1">
    <property type="nucleotide sequence ID" value="NZ_JAVMIP010000002.1"/>
</dbReference>